<gene>
    <name evidence="5" type="ORF">DXZ20_12115</name>
</gene>
<dbReference type="GO" id="GO:0008168">
    <property type="term" value="F:methyltransferase activity"/>
    <property type="evidence" value="ECO:0007669"/>
    <property type="project" value="UniProtKB-KW"/>
</dbReference>
<dbReference type="CDD" id="cd02440">
    <property type="entry name" value="AdoMet_MTases"/>
    <property type="match status" value="1"/>
</dbReference>
<evidence type="ECO:0000313" key="5">
    <source>
        <dbReference type="EMBL" id="NEZ56404.1"/>
    </source>
</evidence>
<evidence type="ECO:0000256" key="2">
    <source>
        <dbReference type="ARBA" id="ARBA00022603"/>
    </source>
</evidence>
<dbReference type="InterPro" id="IPR004033">
    <property type="entry name" value="UbiE/COQ5_MeTrFase"/>
</dbReference>
<dbReference type="PANTHER" id="PTHR44307">
    <property type="entry name" value="PHOSPHOETHANOLAMINE METHYLTRANSFERASE"/>
    <property type="match status" value="1"/>
</dbReference>
<dbReference type="GO" id="GO:0032259">
    <property type="term" value="P:methylation"/>
    <property type="evidence" value="ECO:0007669"/>
    <property type="project" value="UniProtKB-KW"/>
</dbReference>
<protein>
    <submittedName>
        <fullName evidence="5">Methyltransferase domain-containing protein</fullName>
    </submittedName>
</protein>
<dbReference type="SUPFAM" id="SSF53335">
    <property type="entry name" value="S-adenosyl-L-methionine-dependent methyltransferases"/>
    <property type="match status" value="1"/>
</dbReference>
<evidence type="ECO:0000313" key="6">
    <source>
        <dbReference type="Proteomes" id="UP000481033"/>
    </source>
</evidence>
<dbReference type="PROSITE" id="PS51608">
    <property type="entry name" value="SAM_MT_UBIE"/>
    <property type="match status" value="1"/>
</dbReference>
<keyword evidence="2 5" id="KW-0489">Methyltransferase</keyword>
<dbReference type="Proteomes" id="UP000481033">
    <property type="component" value="Unassembled WGS sequence"/>
</dbReference>
<dbReference type="RefSeq" id="WP_163671817.1">
    <property type="nucleotide sequence ID" value="NZ_QXHD01000004.1"/>
</dbReference>
<proteinExistence type="predicted"/>
<comment type="caution">
    <text evidence="5">The sequence shown here is derived from an EMBL/GenBank/DDBJ whole genome shotgun (WGS) entry which is preliminary data.</text>
</comment>
<dbReference type="PANTHER" id="PTHR44307:SF2">
    <property type="entry name" value="PHOSPHOETHANOLAMINE METHYLTRANSFERASE ISOFORM X1"/>
    <property type="match status" value="1"/>
</dbReference>
<dbReference type="InterPro" id="IPR029063">
    <property type="entry name" value="SAM-dependent_MTases_sf"/>
</dbReference>
<reference evidence="5 6" key="1">
    <citation type="journal article" date="2020" name="Microb. Ecol.">
        <title>Ecogenomics of the Marine Benthic Filamentous Cyanobacterium Adonisia.</title>
        <authorList>
            <person name="Walter J.M."/>
            <person name="Coutinho F.H."/>
            <person name="Leomil L."/>
            <person name="Hargreaves P.I."/>
            <person name="Campeao M.E."/>
            <person name="Vieira V.V."/>
            <person name="Silva B.S."/>
            <person name="Fistarol G.O."/>
            <person name="Salomon P.S."/>
            <person name="Sawabe T."/>
            <person name="Mino S."/>
            <person name="Hosokawa M."/>
            <person name="Miyashita H."/>
            <person name="Maruyama F."/>
            <person name="van Verk M.C."/>
            <person name="Dutilh B.E."/>
            <person name="Thompson C.C."/>
            <person name="Thompson F.L."/>
        </authorList>
    </citation>
    <scope>NUCLEOTIDE SEQUENCE [LARGE SCALE GENOMIC DNA]</scope>
    <source>
        <strain evidence="5 6">CCMR0081</strain>
    </source>
</reference>
<keyword evidence="6" id="KW-1185">Reference proteome</keyword>
<keyword evidence="3 5" id="KW-0808">Transferase</keyword>
<organism evidence="5 6">
    <name type="scientific">Adonisia turfae CCMR0081</name>
    <dbReference type="NCBI Taxonomy" id="2292702"/>
    <lineage>
        <taxon>Bacteria</taxon>
        <taxon>Bacillati</taxon>
        <taxon>Cyanobacteriota</taxon>
        <taxon>Adonisia</taxon>
        <taxon>Adonisia turfae</taxon>
    </lineage>
</organism>
<dbReference type="Pfam" id="PF01209">
    <property type="entry name" value="Ubie_methyltran"/>
    <property type="match status" value="1"/>
</dbReference>
<evidence type="ECO:0000256" key="3">
    <source>
        <dbReference type="ARBA" id="ARBA00022679"/>
    </source>
</evidence>
<sequence>MADSSSNTYKQQVLNDFNNRINYENEFHRQAAARLVELSTLRPGQYVLDVATGTGLAAIAAAQIVGSTGYVLGTDFSIGMLRQAKQKLETLGLKNIEFAQVDADEQTLPEKRYDAILCSSAIVYLTDIPTVLHRWYRALQPQGIVAFSCLAESSPSASVLFRQVVRSYGINIPNPNELLGSHERCRDLLEMVGFRDISLITEQFGRYLQDIESVWTGNARSAFGLQDVEWSNKKLEQCRQEYFAEIEKVSDKKGYWNDVTMFFVTARKPNEVVT</sequence>
<dbReference type="EMBL" id="QXHD01000004">
    <property type="protein sequence ID" value="NEZ56404.1"/>
    <property type="molecule type" value="Genomic_DNA"/>
</dbReference>
<name>A0A6M0RJL5_9CYAN</name>
<dbReference type="AlphaFoldDB" id="A0A6M0RJL5"/>
<comment type="pathway">
    <text evidence="4">Phospholipid metabolism.</text>
</comment>
<comment type="pathway">
    <text evidence="1">Lipid metabolism.</text>
</comment>
<dbReference type="Gene3D" id="3.40.50.150">
    <property type="entry name" value="Vaccinia Virus protein VP39"/>
    <property type="match status" value="1"/>
</dbReference>
<accession>A0A6M0RJL5</accession>
<evidence type="ECO:0000256" key="1">
    <source>
        <dbReference type="ARBA" id="ARBA00005189"/>
    </source>
</evidence>
<evidence type="ECO:0000256" key="4">
    <source>
        <dbReference type="ARBA" id="ARBA00025707"/>
    </source>
</evidence>